<sequence length="625" mass="63964">MSVKSLAMLLRFLALCISACFAVPAAAQSCSPAGAQGAAPASWQSYCWIDFTSYNDTTARSASGQNFSFPLADGSILKFNLKTTTTSASGAIATTAPSWSGAAVGNTSFLNIPGRPILYNVNNGATVTFAITGITVTPPPGVASITDYAFVIADAESTDNAEYLDYTTNGQPWVLLDTVAPISGTRYPVLTGVGTTNMRSAGGGQPSHIGAHIVGTNKPTAVTAVMKSGGLEGIMFAVRFASIKLNKVIQGARINAADQFKFDIKSTSSGQVLATGTTTGTGNGPFTAAVIATASGIPVTLTEAMASGSSSALSRYRGSLTCTNATAGSPTTMPTNVITSSYNFGALAFGDVVACVFTNAAYPHVTLSKALAASGRIFNTDQFTVRVKEGATTVIASQTTTGTGATITNGSTGPVQLTSGTSYRLDEIAAGSTTLSRYTPALSCTNANTGSSSSLPTTLDTGFSLAVGDVVSCVITNTRDGANAFIKIAKTSQVISDGLNASNPKAIPGAIVRYNITVTNEGDAPVDADSIFIYDVLPANMTYSVAPFATFTDGPTPSGLTSPQLPASRVRFSSQPGGGTPFTYTPTGTFDSTVTGIRFRPTGTMSASNGVNHPSFTVSFQMRAN</sequence>
<dbReference type="AlphaFoldDB" id="A0A6H2DQP0"/>
<dbReference type="EMBL" id="CP051217">
    <property type="protein sequence ID" value="QJB70518.1"/>
    <property type="molecule type" value="Genomic_DNA"/>
</dbReference>
<keyword evidence="1" id="KW-0732">Signal</keyword>
<gene>
    <name evidence="4" type="ORF">HF685_15675</name>
</gene>
<dbReference type="Pfam" id="PF18651">
    <property type="entry name" value="CshA_NR2"/>
    <property type="match status" value="1"/>
</dbReference>
<protein>
    <submittedName>
        <fullName evidence="4">Uncharacterized protein</fullName>
    </submittedName>
</protein>
<dbReference type="RefSeq" id="WP_168820920.1">
    <property type="nucleotide sequence ID" value="NZ_CP051217.1"/>
</dbReference>
<feature type="domain" description="Surface adhesin CshA non-repetitive" evidence="2">
    <location>
        <begin position="45"/>
        <end position="237"/>
    </location>
</feature>
<dbReference type="InterPro" id="IPR047589">
    <property type="entry name" value="DUF11_rpt"/>
</dbReference>
<accession>A0A6H2DQP0</accession>
<dbReference type="NCBIfam" id="TIGR01451">
    <property type="entry name" value="B_ant_repeat"/>
    <property type="match status" value="1"/>
</dbReference>
<organism evidence="4 5">
    <name type="scientific">Parasphingorhabdus halotolerans</name>
    <dbReference type="NCBI Taxonomy" id="2725558"/>
    <lineage>
        <taxon>Bacteria</taxon>
        <taxon>Pseudomonadati</taxon>
        <taxon>Pseudomonadota</taxon>
        <taxon>Alphaproteobacteria</taxon>
        <taxon>Sphingomonadales</taxon>
        <taxon>Sphingomonadaceae</taxon>
        <taxon>Parasphingorhabdus</taxon>
    </lineage>
</organism>
<proteinExistence type="predicted"/>
<dbReference type="Proteomes" id="UP000501600">
    <property type="component" value="Chromosome"/>
</dbReference>
<reference evidence="4 5" key="1">
    <citation type="submission" date="2020-04" db="EMBL/GenBank/DDBJ databases">
        <title>Genome sequence for Sphingorhabdus sp. strain M1.</title>
        <authorList>
            <person name="Park S.-J."/>
        </authorList>
    </citation>
    <scope>NUCLEOTIDE SEQUENCE [LARGE SCALE GENOMIC DNA]</scope>
    <source>
        <strain evidence="4 5">JK6</strain>
    </source>
</reference>
<dbReference type="KEGG" id="phao:HF685_15675"/>
<evidence type="ECO:0000259" key="2">
    <source>
        <dbReference type="Pfam" id="PF18651"/>
    </source>
</evidence>
<dbReference type="Pfam" id="PF20674">
    <property type="entry name" value="SpaA_3"/>
    <property type="match status" value="2"/>
</dbReference>
<evidence type="ECO:0000259" key="3">
    <source>
        <dbReference type="Pfam" id="PF20674"/>
    </source>
</evidence>
<keyword evidence="5" id="KW-1185">Reference proteome</keyword>
<evidence type="ECO:0000256" key="1">
    <source>
        <dbReference type="SAM" id="SignalP"/>
    </source>
</evidence>
<dbReference type="InterPro" id="IPR040683">
    <property type="entry name" value="CshA_NR2"/>
</dbReference>
<name>A0A6H2DQP0_9SPHN</name>
<dbReference type="PROSITE" id="PS51257">
    <property type="entry name" value="PROKAR_LIPOPROTEIN"/>
    <property type="match status" value="1"/>
</dbReference>
<dbReference type="InterPro" id="IPR048834">
    <property type="entry name" value="SpaA_pre-album"/>
</dbReference>
<feature type="domain" description="SpaA-like prealbumin fold" evidence="3">
    <location>
        <begin position="364"/>
        <end position="479"/>
    </location>
</feature>
<feature type="domain" description="SpaA-like prealbumin fold" evidence="3">
    <location>
        <begin position="242"/>
        <end position="360"/>
    </location>
</feature>
<feature type="chain" id="PRO_5026070282" evidence="1">
    <location>
        <begin position="23"/>
        <end position="625"/>
    </location>
</feature>
<feature type="signal peptide" evidence="1">
    <location>
        <begin position="1"/>
        <end position="22"/>
    </location>
</feature>
<evidence type="ECO:0000313" key="4">
    <source>
        <dbReference type="EMBL" id="QJB70518.1"/>
    </source>
</evidence>
<evidence type="ECO:0000313" key="5">
    <source>
        <dbReference type="Proteomes" id="UP000501600"/>
    </source>
</evidence>